<sequence>MGRKDTTSSGKHIISPLKIKVFVSKIKLVILTTYFIVMVGIGNLDFSSISQAIKEQANTLFPLSFLYARTKFSSLVNTMYNITFSFMKMLCAFSLSRGFLLFQ</sequence>
<evidence type="ECO:0000256" key="1">
    <source>
        <dbReference type="SAM" id="Phobius"/>
    </source>
</evidence>
<feature type="transmembrane region" description="Helical" evidence="1">
    <location>
        <begin position="79"/>
        <end position="102"/>
    </location>
</feature>
<keyword evidence="1" id="KW-1133">Transmembrane helix</keyword>
<dbReference type="EMBL" id="Y15898">
    <property type="protein sequence ID" value="CAA75846.1"/>
    <property type="molecule type" value="Genomic_DNA"/>
</dbReference>
<keyword evidence="1" id="KW-0812">Transmembrane</keyword>
<name>O52885_COXBE</name>
<evidence type="ECO:0000313" key="2">
    <source>
        <dbReference type="EMBL" id="CAA75846.1"/>
    </source>
</evidence>
<keyword evidence="1" id="KW-0472">Membrane</keyword>
<keyword evidence="2" id="KW-0614">Plasmid</keyword>
<dbReference type="AlphaFoldDB" id="O52885"/>
<gene>
    <name evidence="2" type="primary">orf 103b</name>
</gene>
<feature type="transmembrane region" description="Helical" evidence="1">
    <location>
        <begin position="21"/>
        <end position="41"/>
    </location>
</feature>
<protein>
    <submittedName>
        <fullName evidence="2">Uncharacterized protein</fullName>
    </submittedName>
</protein>
<organism evidence="2">
    <name type="scientific">Coxiella burnetii</name>
    <dbReference type="NCBI Taxonomy" id="777"/>
    <lineage>
        <taxon>Bacteria</taxon>
        <taxon>Pseudomonadati</taxon>
        <taxon>Pseudomonadota</taxon>
        <taxon>Gammaproteobacteria</taxon>
        <taxon>Legionellales</taxon>
        <taxon>Coxiellaceae</taxon>
        <taxon>Coxiella</taxon>
    </lineage>
</organism>
<reference evidence="2" key="1">
    <citation type="submission" date="1998-03" db="EMBL/GenBank/DDBJ databases">
        <authorList>
            <person name="Lautenschlaeger S."/>
            <person name="Jaeger C."/>
            <person name="Willems H."/>
            <person name="Baljer G."/>
        </authorList>
    </citation>
    <scope>NUCLEOTIDE SEQUENCE</scope>
    <source>
        <strain evidence="2">Priscilla Q177</strain>
        <plasmid evidence="2">QpRS</plasmid>
    </source>
</reference>
<accession>O52885</accession>
<proteinExistence type="predicted"/>
<geneLocation type="plasmid" evidence="2">
    <name>QpRS</name>
</geneLocation>